<keyword evidence="3" id="KW-1185">Reference proteome</keyword>
<name>A0A953N6P9_9BURK</name>
<dbReference type="Proteomes" id="UP000739565">
    <property type="component" value="Unassembled WGS sequence"/>
</dbReference>
<dbReference type="PANTHER" id="PTHR11895:SF151">
    <property type="entry name" value="GLUTAMYL-TRNA(GLN) AMIDOTRANSFERASE SUBUNIT A"/>
    <property type="match status" value="1"/>
</dbReference>
<organism evidence="2 3">
    <name type="scientific">Zwartia hollandica</name>
    <dbReference type="NCBI Taxonomy" id="324606"/>
    <lineage>
        <taxon>Bacteria</taxon>
        <taxon>Pseudomonadati</taxon>
        <taxon>Pseudomonadota</taxon>
        <taxon>Betaproteobacteria</taxon>
        <taxon>Burkholderiales</taxon>
        <taxon>Alcaligenaceae</taxon>
        <taxon>Zwartia</taxon>
    </lineage>
</organism>
<accession>A0A953N6P9</accession>
<dbReference type="Pfam" id="PF01425">
    <property type="entry name" value="Amidase"/>
    <property type="match status" value="1"/>
</dbReference>
<dbReference type="AlphaFoldDB" id="A0A953N6P9"/>
<dbReference type="InterPro" id="IPR036928">
    <property type="entry name" value="AS_sf"/>
</dbReference>
<evidence type="ECO:0000313" key="2">
    <source>
        <dbReference type="EMBL" id="MBZ1349922.1"/>
    </source>
</evidence>
<dbReference type="EMBL" id="JAHXRI010000006">
    <property type="protein sequence ID" value="MBZ1349922.1"/>
    <property type="molecule type" value="Genomic_DNA"/>
</dbReference>
<dbReference type="PANTHER" id="PTHR11895">
    <property type="entry name" value="TRANSAMIDASE"/>
    <property type="match status" value="1"/>
</dbReference>
<dbReference type="Gene3D" id="3.90.1300.10">
    <property type="entry name" value="Amidase signature (AS) domain"/>
    <property type="match status" value="1"/>
</dbReference>
<dbReference type="InterPro" id="IPR000120">
    <property type="entry name" value="Amidase"/>
</dbReference>
<reference evidence="2" key="1">
    <citation type="submission" date="2021-07" db="EMBL/GenBank/DDBJ databases">
        <title>New genus and species of the family Alcaligenaceae.</title>
        <authorList>
            <person name="Hahn M.W."/>
        </authorList>
    </citation>
    <scope>NUCLEOTIDE SEQUENCE</scope>
    <source>
        <strain evidence="2">LF4-65</strain>
    </source>
</reference>
<evidence type="ECO:0000259" key="1">
    <source>
        <dbReference type="Pfam" id="PF01425"/>
    </source>
</evidence>
<proteinExistence type="predicted"/>
<dbReference type="RefSeq" id="WP_259660333.1">
    <property type="nucleotide sequence ID" value="NZ_JAHXRI010000006.1"/>
</dbReference>
<evidence type="ECO:0000313" key="3">
    <source>
        <dbReference type="Proteomes" id="UP000739565"/>
    </source>
</evidence>
<dbReference type="InterPro" id="IPR023631">
    <property type="entry name" value="Amidase_dom"/>
</dbReference>
<comment type="caution">
    <text evidence="2">The sequence shown here is derived from an EMBL/GenBank/DDBJ whole genome shotgun (WGS) entry which is preliminary data.</text>
</comment>
<sequence length="437" mass="46163">MSKLPLGLFAATRAIAAGTLAPQDYVKQCYARAEETEPWLRAFVSRNALEDLLAQTGDGEWAGIPVGVKDLVATQDLPTTNGSPIYADQMLGHDAPIVAKIRQLGGLVFGKTVTTEFAFRQPGPTVNFWNRGHTPGGSSSGSASAVAAGVVPIALGTQTVGSVIRPAAFCGVVGLKASYGAIPRAGVFPLSGSLDHVGFLARSVNDVAYAFNTLRNRSVGEPDAIVLPAVPMDAQTGIAPSAAPRIAWLKTPHDALVTPEQKEAMAQSVAAMRKAGAVVEEFSLPDAYWRGIEMLQCLLECEAGVIHADHFKNHAALLCESIADLVKKGRNRTAYEYLEVRAAQQALRHDMMNQLKGFDAILTIPATGAAPEGLGSTGDPVFCALWSFLGLPAITLPIARSTKGLPLGLQLVAPYKQDAHLMRVARWAELSLPAVAA</sequence>
<protein>
    <submittedName>
        <fullName evidence="2">Amidase</fullName>
    </submittedName>
</protein>
<feature type="domain" description="Amidase" evidence="1">
    <location>
        <begin position="26"/>
        <end position="421"/>
    </location>
</feature>
<dbReference type="SUPFAM" id="SSF75304">
    <property type="entry name" value="Amidase signature (AS) enzymes"/>
    <property type="match status" value="1"/>
</dbReference>
<dbReference type="GO" id="GO:0003824">
    <property type="term" value="F:catalytic activity"/>
    <property type="evidence" value="ECO:0007669"/>
    <property type="project" value="InterPro"/>
</dbReference>
<gene>
    <name evidence="2" type="ORF">KZZ10_04625</name>
</gene>